<dbReference type="SUPFAM" id="SSF55008">
    <property type="entry name" value="HMA, heavy metal-associated domain"/>
    <property type="match status" value="1"/>
</dbReference>
<dbReference type="OrthoDB" id="9814359at2"/>
<feature type="domain" description="HMA" evidence="2">
    <location>
        <begin position="2"/>
        <end position="68"/>
    </location>
</feature>
<gene>
    <name evidence="3" type="ORF">B0680_02680</name>
</gene>
<dbReference type="InterPro" id="IPR001802">
    <property type="entry name" value="MerP/CopZ"/>
</dbReference>
<proteinExistence type="predicted"/>
<comment type="caution">
    <text evidence="3">The sequence shown here is derived from an EMBL/GenBank/DDBJ whole genome shotgun (WGS) entry which is preliminary data.</text>
</comment>
<reference evidence="3 4" key="1">
    <citation type="submission" date="2017-02" db="EMBL/GenBank/DDBJ databases">
        <title>Draft genome sequence of Moraxella pluranimalium CCUG 54913T type strain.</title>
        <authorList>
            <person name="Salva-Serra F."/>
            <person name="Engstrom-Jakobsson H."/>
            <person name="Thorell K."/>
            <person name="Jaen-Luchoro D."/>
            <person name="Gonzales-Siles L."/>
            <person name="Karlsson R."/>
            <person name="Yazdan S."/>
            <person name="Boulund F."/>
            <person name="Johnning A."/>
            <person name="Engstrand L."/>
            <person name="Kristiansson E."/>
            <person name="Moore E."/>
        </authorList>
    </citation>
    <scope>NUCLEOTIDE SEQUENCE [LARGE SCALE GENOMIC DNA]</scope>
    <source>
        <strain evidence="3 4">CCUG 54913</strain>
    </source>
</reference>
<organism evidence="3 4">
    <name type="scientific">Moraxella pluranimalium</name>
    <dbReference type="NCBI Taxonomy" id="470453"/>
    <lineage>
        <taxon>Bacteria</taxon>
        <taxon>Pseudomonadati</taxon>
        <taxon>Pseudomonadota</taxon>
        <taxon>Gammaproteobacteria</taxon>
        <taxon>Moraxellales</taxon>
        <taxon>Moraxellaceae</taxon>
        <taxon>Moraxella</taxon>
    </lineage>
</organism>
<evidence type="ECO:0000313" key="4">
    <source>
        <dbReference type="Proteomes" id="UP000189800"/>
    </source>
</evidence>
<keyword evidence="4" id="KW-1185">Reference proteome</keyword>
<dbReference type="PANTHER" id="PTHR46594">
    <property type="entry name" value="P-TYPE CATION-TRANSPORTING ATPASE"/>
    <property type="match status" value="1"/>
</dbReference>
<dbReference type="GO" id="GO:0046872">
    <property type="term" value="F:metal ion binding"/>
    <property type="evidence" value="ECO:0007669"/>
    <property type="project" value="UniProtKB-KW"/>
</dbReference>
<dbReference type="CDD" id="cd00371">
    <property type="entry name" value="HMA"/>
    <property type="match status" value="1"/>
</dbReference>
<name>A0A1T0CU52_9GAMM</name>
<evidence type="ECO:0000259" key="2">
    <source>
        <dbReference type="PROSITE" id="PS50846"/>
    </source>
</evidence>
<dbReference type="InterPro" id="IPR006121">
    <property type="entry name" value="HMA_dom"/>
</dbReference>
<dbReference type="Proteomes" id="UP000189800">
    <property type="component" value="Unassembled WGS sequence"/>
</dbReference>
<dbReference type="InterPro" id="IPR036163">
    <property type="entry name" value="HMA_dom_sf"/>
</dbReference>
<dbReference type="PRINTS" id="PR00946">
    <property type="entry name" value="HGSCAVENGER"/>
</dbReference>
<dbReference type="RefSeq" id="WP_078253497.1">
    <property type="nucleotide sequence ID" value="NZ_MUYU01000006.1"/>
</dbReference>
<keyword evidence="1" id="KW-0479">Metal-binding</keyword>
<accession>A0A1T0CU52</accession>
<dbReference type="Gene3D" id="3.30.70.100">
    <property type="match status" value="1"/>
</dbReference>
<dbReference type="PROSITE" id="PS50846">
    <property type="entry name" value="HMA_2"/>
    <property type="match status" value="1"/>
</dbReference>
<dbReference type="Pfam" id="PF00403">
    <property type="entry name" value="HMA"/>
    <property type="match status" value="1"/>
</dbReference>
<dbReference type="FunFam" id="3.30.70.100:FF:000005">
    <property type="entry name" value="Copper-exporting P-type ATPase A"/>
    <property type="match status" value="1"/>
</dbReference>
<dbReference type="STRING" id="470453.B0680_02680"/>
<dbReference type="EMBL" id="MUYU01000006">
    <property type="protein sequence ID" value="OOS25739.1"/>
    <property type="molecule type" value="Genomic_DNA"/>
</dbReference>
<protein>
    <recommendedName>
        <fullName evidence="2">HMA domain-containing protein</fullName>
    </recommendedName>
</protein>
<dbReference type="PANTHER" id="PTHR46594:SF4">
    <property type="entry name" value="P-TYPE CATION-TRANSPORTING ATPASE"/>
    <property type="match status" value="1"/>
</dbReference>
<evidence type="ECO:0000313" key="3">
    <source>
        <dbReference type="EMBL" id="OOS25739.1"/>
    </source>
</evidence>
<dbReference type="AlphaFoldDB" id="A0A1T0CU52"/>
<evidence type="ECO:0000256" key="1">
    <source>
        <dbReference type="ARBA" id="ARBA00022723"/>
    </source>
</evidence>
<sequence>MTTLNLTIDGMTCGGCSASVQRALQALDGVALMSISHEDGHAVVSFDDTRLSEQHILDAIEEAGFDVAIVAQ</sequence>